<dbReference type="PANTHER" id="PTHR42920">
    <property type="entry name" value="OS03G0707200 PROTEIN-RELATED"/>
    <property type="match status" value="1"/>
</dbReference>
<dbReference type="GO" id="GO:0005886">
    <property type="term" value="C:plasma membrane"/>
    <property type="evidence" value="ECO:0007669"/>
    <property type="project" value="UniProtKB-SubCell"/>
</dbReference>
<reference evidence="8 9" key="1">
    <citation type="submission" date="2019-01" db="EMBL/GenBank/DDBJ databases">
        <authorList>
            <person name="Chen W.-M."/>
        </authorList>
    </citation>
    <scope>NUCLEOTIDE SEQUENCE [LARGE SCALE GENOMIC DNA]</scope>
    <source>
        <strain evidence="8 9">CCP-6</strain>
    </source>
</reference>
<protein>
    <submittedName>
        <fullName evidence="8">DMT family transporter</fullName>
    </submittedName>
</protein>
<feature type="transmembrane region" description="Helical" evidence="6">
    <location>
        <begin position="107"/>
        <end position="126"/>
    </location>
</feature>
<keyword evidence="5 6" id="KW-0472">Membrane</keyword>
<evidence type="ECO:0000313" key="9">
    <source>
        <dbReference type="Proteomes" id="UP000282957"/>
    </source>
</evidence>
<proteinExistence type="predicted"/>
<feature type="transmembrane region" description="Helical" evidence="6">
    <location>
        <begin position="223"/>
        <end position="244"/>
    </location>
</feature>
<sequence>MTGNRFSALLAPQRIGWVAALVTVAVWTTWITTSRMAMQGAQPLDGALLAFLRFGTAGVLLAPFWWRFRIIPKQSPKLALLGLLCAGLPYQLLVLEGLHHAPAAEAGPLLTGSLPLFIALLSATVLGEKLGRGRIAGVAFITVGVAFIMGHGLMNLEGGSWRGHLLVLGGALAWSIYTVAFRYSRLSGVEAAAFVSFWSVVLLVPVAGWRVLEGLQTTAPSLLLRHVLIQGVMAGVLALLIFTLALRHIGAARTTAVTALTPVTVTLVAVMLLGEVPSTLELLGCALVVFGVLVTSGVLRLPSRPSLLAGAMPSANLPSR</sequence>
<feature type="transmembrane region" description="Helical" evidence="6">
    <location>
        <begin position="135"/>
        <end position="153"/>
    </location>
</feature>
<feature type="transmembrane region" description="Helical" evidence="6">
    <location>
        <begin position="191"/>
        <end position="211"/>
    </location>
</feature>
<dbReference type="Proteomes" id="UP000282957">
    <property type="component" value="Unassembled WGS sequence"/>
</dbReference>
<evidence type="ECO:0000313" key="8">
    <source>
        <dbReference type="EMBL" id="RVT99119.1"/>
    </source>
</evidence>
<dbReference type="Pfam" id="PF00892">
    <property type="entry name" value="EamA"/>
    <property type="match status" value="2"/>
</dbReference>
<dbReference type="AlphaFoldDB" id="A0A437MNA4"/>
<dbReference type="PANTHER" id="PTHR42920:SF11">
    <property type="entry name" value="INNER MEMBRANE PROTEIN YTFF"/>
    <property type="match status" value="1"/>
</dbReference>
<feature type="transmembrane region" description="Helical" evidence="6">
    <location>
        <begin position="256"/>
        <end position="274"/>
    </location>
</feature>
<keyword evidence="2" id="KW-1003">Cell membrane</keyword>
<feature type="domain" description="EamA" evidence="7">
    <location>
        <begin position="162"/>
        <end position="296"/>
    </location>
</feature>
<organism evidence="8 9">
    <name type="scientific">Rhodovarius crocodyli</name>
    <dbReference type="NCBI Taxonomy" id="1979269"/>
    <lineage>
        <taxon>Bacteria</taxon>
        <taxon>Pseudomonadati</taxon>
        <taxon>Pseudomonadota</taxon>
        <taxon>Alphaproteobacteria</taxon>
        <taxon>Acetobacterales</taxon>
        <taxon>Roseomonadaceae</taxon>
        <taxon>Rhodovarius</taxon>
    </lineage>
</organism>
<dbReference type="EMBL" id="SACL01000001">
    <property type="protein sequence ID" value="RVT99119.1"/>
    <property type="molecule type" value="Genomic_DNA"/>
</dbReference>
<name>A0A437MNA4_9PROT</name>
<keyword evidence="3 6" id="KW-0812">Transmembrane</keyword>
<keyword evidence="9" id="KW-1185">Reference proteome</keyword>
<evidence type="ECO:0000256" key="4">
    <source>
        <dbReference type="ARBA" id="ARBA00022989"/>
    </source>
</evidence>
<dbReference type="SUPFAM" id="SSF103481">
    <property type="entry name" value="Multidrug resistance efflux transporter EmrE"/>
    <property type="match status" value="2"/>
</dbReference>
<dbReference type="InterPro" id="IPR037185">
    <property type="entry name" value="EmrE-like"/>
</dbReference>
<evidence type="ECO:0000256" key="1">
    <source>
        <dbReference type="ARBA" id="ARBA00004651"/>
    </source>
</evidence>
<feature type="transmembrane region" description="Helical" evidence="6">
    <location>
        <begin position="46"/>
        <end position="66"/>
    </location>
</feature>
<feature type="domain" description="EamA" evidence="7">
    <location>
        <begin position="15"/>
        <end position="149"/>
    </location>
</feature>
<evidence type="ECO:0000256" key="5">
    <source>
        <dbReference type="ARBA" id="ARBA00023136"/>
    </source>
</evidence>
<dbReference type="Gene3D" id="1.10.3730.20">
    <property type="match status" value="1"/>
</dbReference>
<comment type="subcellular location">
    <subcellularLocation>
        <location evidence="1">Cell membrane</location>
        <topology evidence="1">Multi-pass membrane protein</topology>
    </subcellularLocation>
</comment>
<accession>A0A437MNA4</accession>
<feature type="transmembrane region" description="Helical" evidence="6">
    <location>
        <begin position="15"/>
        <end position="34"/>
    </location>
</feature>
<dbReference type="OrthoDB" id="7743310at2"/>
<evidence type="ECO:0000256" key="3">
    <source>
        <dbReference type="ARBA" id="ARBA00022692"/>
    </source>
</evidence>
<feature type="transmembrane region" description="Helical" evidence="6">
    <location>
        <begin position="165"/>
        <end position="184"/>
    </location>
</feature>
<comment type="caution">
    <text evidence="8">The sequence shown here is derived from an EMBL/GenBank/DDBJ whole genome shotgun (WGS) entry which is preliminary data.</text>
</comment>
<feature type="transmembrane region" description="Helical" evidence="6">
    <location>
        <begin position="78"/>
        <end position="95"/>
    </location>
</feature>
<keyword evidence="4 6" id="KW-1133">Transmembrane helix</keyword>
<dbReference type="InterPro" id="IPR000620">
    <property type="entry name" value="EamA_dom"/>
</dbReference>
<evidence type="ECO:0000256" key="6">
    <source>
        <dbReference type="SAM" id="Phobius"/>
    </source>
</evidence>
<evidence type="ECO:0000256" key="2">
    <source>
        <dbReference type="ARBA" id="ARBA00022475"/>
    </source>
</evidence>
<gene>
    <name evidence="8" type="ORF">EOD42_03150</name>
</gene>
<dbReference type="InterPro" id="IPR051258">
    <property type="entry name" value="Diverse_Substrate_Transporter"/>
</dbReference>
<evidence type="ECO:0000259" key="7">
    <source>
        <dbReference type="Pfam" id="PF00892"/>
    </source>
</evidence>
<feature type="transmembrane region" description="Helical" evidence="6">
    <location>
        <begin position="280"/>
        <end position="299"/>
    </location>
</feature>
<dbReference type="RefSeq" id="WP_127785814.1">
    <property type="nucleotide sequence ID" value="NZ_SACL01000001.1"/>
</dbReference>